<evidence type="ECO:0000313" key="2">
    <source>
        <dbReference type="EMBL" id="MBC5731831.1"/>
    </source>
</evidence>
<dbReference type="Proteomes" id="UP000660021">
    <property type="component" value="Unassembled WGS sequence"/>
</dbReference>
<protein>
    <submittedName>
        <fullName evidence="2">Uncharacterized protein</fullName>
    </submittedName>
</protein>
<evidence type="ECO:0000256" key="1">
    <source>
        <dbReference type="SAM" id="Coils"/>
    </source>
</evidence>
<proteinExistence type="predicted"/>
<feature type="coiled-coil region" evidence="1">
    <location>
        <begin position="21"/>
        <end position="71"/>
    </location>
</feature>
<reference evidence="2 3" key="1">
    <citation type="submission" date="2020-08" db="EMBL/GenBank/DDBJ databases">
        <title>Genome public.</title>
        <authorList>
            <person name="Liu C."/>
            <person name="Sun Q."/>
        </authorList>
    </citation>
    <scope>NUCLEOTIDE SEQUENCE [LARGE SCALE GENOMIC DNA]</scope>
    <source>
        <strain evidence="2 3">New-38</strain>
    </source>
</reference>
<dbReference type="RefSeq" id="WP_101693019.1">
    <property type="nucleotide sequence ID" value="NZ_JACOPR010000010.1"/>
</dbReference>
<gene>
    <name evidence="2" type="ORF">H8S34_13485</name>
</gene>
<keyword evidence="1" id="KW-0175">Coiled coil</keyword>
<sequence length="77" mass="8866">MADIIDITSFRSPAAPEEERRQALLAQLAQVKEEIARLDLEEPEDMESEAYEVWGDRREALEDQADDLMDQLDELDS</sequence>
<accession>A0ABR7HWM8</accession>
<organism evidence="2 3">
    <name type="scientific">Pseudoflavonifractor hominis</name>
    <dbReference type="NCBI Taxonomy" id="2763059"/>
    <lineage>
        <taxon>Bacteria</taxon>
        <taxon>Bacillati</taxon>
        <taxon>Bacillota</taxon>
        <taxon>Clostridia</taxon>
        <taxon>Eubacteriales</taxon>
        <taxon>Oscillospiraceae</taxon>
        <taxon>Pseudoflavonifractor</taxon>
    </lineage>
</organism>
<dbReference type="EMBL" id="JACOPR010000010">
    <property type="protein sequence ID" value="MBC5731831.1"/>
    <property type="molecule type" value="Genomic_DNA"/>
</dbReference>
<keyword evidence="3" id="KW-1185">Reference proteome</keyword>
<name>A0ABR7HWM8_9FIRM</name>
<evidence type="ECO:0000313" key="3">
    <source>
        <dbReference type="Proteomes" id="UP000660021"/>
    </source>
</evidence>
<comment type="caution">
    <text evidence="2">The sequence shown here is derived from an EMBL/GenBank/DDBJ whole genome shotgun (WGS) entry which is preliminary data.</text>
</comment>